<dbReference type="InterPro" id="IPR040663">
    <property type="entry name" value="DNA_pol_D_N"/>
</dbReference>
<dbReference type="VEuPathDB" id="FungiDB:Malapachy_0668"/>
<comment type="similarity">
    <text evidence="1">Belongs to the DNA polymerase delta/II small subunit family.</text>
</comment>
<dbReference type="OrthoDB" id="3763at2759"/>
<protein>
    <submittedName>
        <fullName evidence="6">Dna polymerase small subunit</fullName>
    </submittedName>
</protein>
<evidence type="ECO:0000259" key="5">
    <source>
        <dbReference type="Pfam" id="PF18018"/>
    </source>
</evidence>
<feature type="compositionally biased region" description="Low complexity" evidence="3">
    <location>
        <begin position="259"/>
        <end position="273"/>
    </location>
</feature>
<dbReference type="Pfam" id="PF04042">
    <property type="entry name" value="DNA_pol_E_B"/>
    <property type="match status" value="1"/>
</dbReference>
<dbReference type="Pfam" id="PF18018">
    <property type="entry name" value="DNA_pol_D_N"/>
    <property type="match status" value="1"/>
</dbReference>
<proteinExistence type="inferred from homology"/>
<dbReference type="InterPro" id="IPR024826">
    <property type="entry name" value="DNA_pol_delta/II_ssu"/>
</dbReference>
<sequence>MPRAAAAYEALSTLSDPLRIPASERSYARQFAQMYDYRLAALRRRVYHQAESYLQDRDVTYVKRILDIPPKRTCLIIGTFYCHMPLKPDVLQDIARDLSLPPPPPRSSYVDLAQDQRFLEDQSGRVRLVGACMEPTSSWARQCLTGVVAGVIGTETPDGDFEVSQVFFPGVPPPLAPLGDVLKGDIVLASGLYAGNAQDPSHDASLELLLEWLTGELSDASDRERTSRISSLVLAGNLVPHEAWAQVAPHRPGAGPHNAAATTTSTPGTAPNPVAALDPWLEQVCAVLDAVVVLPGVDDPSGATLPQQPWLAPLLPRASQWPSLHCVTNPAWFGLHQRRFLATSGQTIDDALKYLAPEAQAEHDAPLRMATTSLQWSHVAPTAPDTLWCYPFKATDPFVLRAAPDVYIVGHQPAFATETIQGTPKWRAPHSHRSAFRRRTTSTYHTCPVHSDVCDDAASRGA</sequence>
<accession>A0A0M8MUH9</accession>
<evidence type="ECO:0000256" key="2">
    <source>
        <dbReference type="ARBA" id="ARBA00022705"/>
    </source>
</evidence>
<dbReference type="GeneID" id="28727058"/>
<dbReference type="GO" id="GO:0006271">
    <property type="term" value="P:DNA strand elongation involved in DNA replication"/>
    <property type="evidence" value="ECO:0007669"/>
    <property type="project" value="TreeGrafter"/>
</dbReference>
<organism evidence="6 7">
    <name type="scientific">Malassezia pachydermatis</name>
    <dbReference type="NCBI Taxonomy" id="77020"/>
    <lineage>
        <taxon>Eukaryota</taxon>
        <taxon>Fungi</taxon>
        <taxon>Dikarya</taxon>
        <taxon>Basidiomycota</taxon>
        <taxon>Ustilaginomycotina</taxon>
        <taxon>Malasseziomycetes</taxon>
        <taxon>Malasseziales</taxon>
        <taxon>Malasseziaceae</taxon>
        <taxon>Malassezia</taxon>
    </lineage>
</organism>
<dbReference type="PANTHER" id="PTHR10416">
    <property type="entry name" value="DNA POLYMERASE DELTA SUBUNIT 2"/>
    <property type="match status" value="1"/>
</dbReference>
<dbReference type="PANTHER" id="PTHR10416:SF0">
    <property type="entry name" value="DNA POLYMERASE DELTA SUBUNIT 2"/>
    <property type="match status" value="1"/>
</dbReference>
<evidence type="ECO:0000259" key="4">
    <source>
        <dbReference type="Pfam" id="PF04042"/>
    </source>
</evidence>
<keyword evidence="7" id="KW-1185">Reference proteome</keyword>
<keyword evidence="2" id="KW-0235">DNA replication</keyword>
<comment type="caution">
    <text evidence="6">The sequence shown here is derived from an EMBL/GenBank/DDBJ whole genome shotgun (WGS) entry which is preliminary data.</text>
</comment>
<dbReference type="GO" id="GO:0043625">
    <property type="term" value="C:delta DNA polymerase complex"/>
    <property type="evidence" value="ECO:0007669"/>
    <property type="project" value="TreeGrafter"/>
</dbReference>
<dbReference type="GO" id="GO:0003677">
    <property type="term" value="F:DNA binding"/>
    <property type="evidence" value="ECO:0007669"/>
    <property type="project" value="InterPro"/>
</dbReference>
<evidence type="ECO:0000313" key="6">
    <source>
        <dbReference type="EMBL" id="KOS14594.1"/>
    </source>
</evidence>
<dbReference type="EMBL" id="LGAV01000003">
    <property type="protein sequence ID" value="KOS14594.1"/>
    <property type="molecule type" value="Genomic_DNA"/>
</dbReference>
<dbReference type="Gene3D" id="3.60.21.50">
    <property type="match status" value="1"/>
</dbReference>
<dbReference type="STRING" id="77020.A0A0M8MUH9"/>
<feature type="region of interest" description="Disordered" evidence="3">
    <location>
        <begin position="248"/>
        <end position="273"/>
    </location>
</feature>
<evidence type="ECO:0000313" key="7">
    <source>
        <dbReference type="Proteomes" id="UP000037751"/>
    </source>
</evidence>
<dbReference type="RefSeq" id="XP_017992226.1">
    <property type="nucleotide sequence ID" value="XM_018135183.1"/>
</dbReference>
<dbReference type="Proteomes" id="UP000037751">
    <property type="component" value="Unassembled WGS sequence"/>
</dbReference>
<evidence type="ECO:0000256" key="3">
    <source>
        <dbReference type="SAM" id="MobiDB-lite"/>
    </source>
</evidence>
<dbReference type="AlphaFoldDB" id="A0A0M8MUH9"/>
<name>A0A0M8MUH9_9BASI</name>
<evidence type="ECO:0000256" key="1">
    <source>
        <dbReference type="ARBA" id="ARBA00006035"/>
    </source>
</evidence>
<gene>
    <name evidence="6" type="ORF">Malapachy_0668</name>
</gene>
<feature type="domain" description="DNA polymerase delta subunit OB-fold" evidence="5">
    <location>
        <begin position="30"/>
        <end position="165"/>
    </location>
</feature>
<dbReference type="Gene3D" id="2.40.50.430">
    <property type="match status" value="1"/>
</dbReference>
<dbReference type="InterPro" id="IPR007185">
    <property type="entry name" value="DNA_pol_a/d/e_bsu"/>
</dbReference>
<reference evidence="6 7" key="1">
    <citation type="submission" date="2015-07" db="EMBL/GenBank/DDBJ databases">
        <title>Draft Genome Sequence of Malassezia furfur CBS1878 and Malassezia pachydermatis CBS1879.</title>
        <authorList>
            <person name="Triana S."/>
            <person name="Ohm R."/>
            <person name="Gonzalez A."/>
            <person name="DeCock H."/>
            <person name="Restrepo S."/>
            <person name="Celis A."/>
        </authorList>
    </citation>
    <scope>NUCLEOTIDE SEQUENCE [LARGE SCALE GENOMIC DNA]</scope>
    <source>
        <strain evidence="6 7">CBS 1879</strain>
    </source>
</reference>
<feature type="domain" description="DNA polymerase alpha/delta/epsilon subunit B" evidence="4">
    <location>
        <begin position="186"/>
        <end position="417"/>
    </location>
</feature>